<evidence type="ECO:0000313" key="7">
    <source>
        <dbReference type="Proteomes" id="UP000000789"/>
    </source>
</evidence>
<dbReference type="AlphaFoldDB" id="A9BJR5"/>
<name>A9BJR5_PETMO</name>
<dbReference type="GO" id="GO:0009246">
    <property type="term" value="P:enterobacterial common antigen biosynthetic process"/>
    <property type="evidence" value="ECO:0007669"/>
    <property type="project" value="InterPro"/>
</dbReference>
<evidence type="ECO:0000256" key="1">
    <source>
        <dbReference type="ARBA" id="ARBA00022475"/>
    </source>
</evidence>
<reference evidence="6" key="1">
    <citation type="submission" date="2007-11" db="EMBL/GenBank/DDBJ databases">
        <title>Complete sequence of Petroga mobilis SJ95.</title>
        <authorList>
            <consortium name="US DOE Joint Genome Institute"/>
            <person name="Copeland A."/>
            <person name="Lucas S."/>
            <person name="Lapidus A."/>
            <person name="Barry K."/>
            <person name="Glavina del Rio T."/>
            <person name="Dalin E."/>
            <person name="Tice H."/>
            <person name="Pitluck S."/>
            <person name="Meincke L."/>
            <person name="Brettin T."/>
            <person name="Bruce D."/>
            <person name="Detter J.C."/>
            <person name="Han C."/>
            <person name="Kuske C.R."/>
            <person name="Schmutz J."/>
            <person name="Larimer F."/>
            <person name="Land M."/>
            <person name="Hauser L."/>
            <person name="Kyrpides N."/>
            <person name="Mikhailova N."/>
            <person name="Noll K."/>
            <person name="Richardson P."/>
        </authorList>
    </citation>
    <scope>NUCLEOTIDE SEQUENCE [LARGE SCALE GENOMIC DNA]</scope>
    <source>
        <strain evidence="6">SJ95</strain>
    </source>
</reference>
<dbReference type="NCBIfam" id="NF002756">
    <property type="entry name" value="PRK02797.1-5"/>
    <property type="match status" value="1"/>
</dbReference>
<dbReference type="STRING" id="403833.Pmob_0935"/>
<dbReference type="CAZy" id="GT56">
    <property type="family name" value="Glycosyltransferase Family 56"/>
</dbReference>
<dbReference type="GO" id="GO:0008417">
    <property type="term" value="F:fucosyltransferase activity"/>
    <property type="evidence" value="ECO:0007669"/>
    <property type="project" value="InterPro"/>
</dbReference>
<evidence type="ECO:0000313" key="6">
    <source>
        <dbReference type="EMBL" id="ABX31658.1"/>
    </source>
</evidence>
<protein>
    <recommendedName>
        <fullName evidence="8">4-alpha-L-fucosyltransferase</fullName>
    </recommendedName>
</protein>
<evidence type="ECO:0000256" key="5">
    <source>
        <dbReference type="ARBA" id="ARBA00023136"/>
    </source>
</evidence>
<evidence type="ECO:0000256" key="4">
    <source>
        <dbReference type="ARBA" id="ARBA00022679"/>
    </source>
</evidence>
<keyword evidence="3" id="KW-0328">Glycosyltransferase</keyword>
<evidence type="ECO:0000256" key="3">
    <source>
        <dbReference type="ARBA" id="ARBA00022676"/>
    </source>
</evidence>
<sequence>MKETEILHIISGTSNYNINFIKFVYSYFNIDKQRLIILGKNNGFYDSKILFISKKKEVFKLIKEMRKAEKIFVHSLFSPHLVLLLFLQPWLLKKSYWVLWGGDLYYYKFRNKNLKSNFYEFIRKRVIKNFAHIVALVPGDYYLAKNWYKTKAQYHYAFYPNPIDYEYLDKIKNSKKETDRIVIQVGNSADPMNKHIEILNKLSRFKEKNIEIITPLSYGDQKWAKTVSEAGKKLYGEKYQPLLEFLPSEEYSKILNSVDIAIFNHDRQQALGNILALLYLGKKVFIKSDITPWDFFKGKGLIVFDTYGLDNLTFDELIYMDKNLKERNREIIAKEFSEEKCAELWRNIFEN</sequence>
<dbReference type="KEGG" id="pmo:Pmob_0935"/>
<evidence type="ECO:0008006" key="8">
    <source>
        <dbReference type="Google" id="ProtNLM"/>
    </source>
</evidence>
<keyword evidence="5" id="KW-0472">Membrane</keyword>
<dbReference type="EMBL" id="CP000879">
    <property type="protein sequence ID" value="ABX31658.1"/>
    <property type="molecule type" value="Genomic_DNA"/>
</dbReference>
<dbReference type="Pfam" id="PF07429">
    <property type="entry name" value="Glyco_transf_56"/>
    <property type="match status" value="1"/>
</dbReference>
<dbReference type="RefSeq" id="WP_012208761.1">
    <property type="nucleotide sequence ID" value="NC_010003.1"/>
</dbReference>
<dbReference type="InterPro" id="IPR009993">
    <property type="entry name" value="WecF"/>
</dbReference>
<dbReference type="eggNOG" id="COG0554">
    <property type="taxonomic scope" value="Bacteria"/>
</dbReference>
<gene>
    <name evidence="6" type="ordered locus">Pmob_0935</name>
</gene>
<keyword evidence="1" id="KW-1003">Cell membrane</keyword>
<evidence type="ECO:0000256" key="2">
    <source>
        <dbReference type="ARBA" id="ARBA00022519"/>
    </source>
</evidence>
<keyword evidence="2" id="KW-0997">Cell inner membrane</keyword>
<organism evidence="6 7">
    <name type="scientific">Petrotoga mobilis (strain DSM 10674 / SJ95)</name>
    <dbReference type="NCBI Taxonomy" id="403833"/>
    <lineage>
        <taxon>Bacteria</taxon>
        <taxon>Thermotogati</taxon>
        <taxon>Thermotogota</taxon>
        <taxon>Thermotogae</taxon>
        <taxon>Petrotogales</taxon>
        <taxon>Petrotogaceae</taxon>
        <taxon>Petrotoga</taxon>
    </lineage>
</organism>
<keyword evidence="4" id="KW-0808">Transferase</keyword>
<proteinExistence type="predicted"/>
<dbReference type="Proteomes" id="UP000000789">
    <property type="component" value="Chromosome"/>
</dbReference>
<accession>A9BJR5</accession>
<keyword evidence="7" id="KW-1185">Reference proteome</keyword>
<dbReference type="HOGENOM" id="CLU_061161_0_0_0"/>
<dbReference type="OrthoDB" id="1083028at2"/>
<dbReference type="SUPFAM" id="SSF53756">
    <property type="entry name" value="UDP-Glycosyltransferase/glycogen phosphorylase"/>
    <property type="match status" value="1"/>
</dbReference>